<evidence type="ECO:0000256" key="1">
    <source>
        <dbReference type="SAM" id="Phobius"/>
    </source>
</evidence>
<accession>A0A511Z327</accession>
<dbReference type="Proteomes" id="UP000321901">
    <property type="component" value="Unassembled WGS sequence"/>
</dbReference>
<feature type="transmembrane region" description="Helical" evidence="1">
    <location>
        <begin position="98"/>
        <end position="117"/>
    </location>
</feature>
<feature type="transmembrane region" description="Helical" evidence="1">
    <location>
        <begin position="74"/>
        <end position="91"/>
    </location>
</feature>
<protein>
    <submittedName>
        <fullName evidence="3">Membrane protein</fullName>
    </submittedName>
</protein>
<feature type="transmembrane region" description="Helical" evidence="1">
    <location>
        <begin position="129"/>
        <end position="150"/>
    </location>
</feature>
<name>A0A511Z327_9BACL</name>
<dbReference type="NCBIfam" id="NF037970">
    <property type="entry name" value="vanZ_1"/>
    <property type="match status" value="1"/>
</dbReference>
<dbReference type="InterPro" id="IPR006976">
    <property type="entry name" value="VanZ-like"/>
</dbReference>
<evidence type="ECO:0000313" key="4">
    <source>
        <dbReference type="Proteomes" id="UP000321901"/>
    </source>
</evidence>
<reference evidence="3 4" key="1">
    <citation type="submission" date="2019-07" db="EMBL/GenBank/DDBJ databases">
        <title>Whole genome shotgun sequence of Sporosarcina luteola NBRC 105378.</title>
        <authorList>
            <person name="Hosoyama A."/>
            <person name="Uohara A."/>
            <person name="Ohji S."/>
            <person name="Ichikawa N."/>
        </authorList>
    </citation>
    <scope>NUCLEOTIDE SEQUENCE [LARGE SCALE GENOMIC DNA]</scope>
    <source>
        <strain evidence="3 4">NBRC 105378</strain>
    </source>
</reference>
<keyword evidence="1" id="KW-1133">Transmembrane helix</keyword>
<dbReference type="Pfam" id="PF04892">
    <property type="entry name" value="VanZ"/>
    <property type="match status" value="1"/>
</dbReference>
<keyword evidence="1" id="KW-0472">Membrane</keyword>
<sequence>MRKFLFLLIIIGVLFFSSGQTYEQQSIIPNLEEWLPSKPLEDQLSKLQIPYWGKIISVEERGYYPFVEFLLRKAAHFFIFGLLAIAVYIILPKICYRTLIALFITLALAIGDEYHQSLTGGRTPSSKDVLLDMSGAFTFLLIFRLIQLGFANRRQKRKRKPLKY</sequence>
<dbReference type="AlphaFoldDB" id="A0A511Z327"/>
<dbReference type="InterPro" id="IPR016747">
    <property type="entry name" value="Phosphotransbutyrylase"/>
</dbReference>
<evidence type="ECO:0000313" key="3">
    <source>
        <dbReference type="EMBL" id="GEN81807.1"/>
    </source>
</evidence>
<comment type="caution">
    <text evidence="3">The sequence shown here is derived from an EMBL/GenBank/DDBJ whole genome shotgun (WGS) entry which is preliminary data.</text>
</comment>
<gene>
    <name evidence="3" type="ORF">SLU01_01190</name>
</gene>
<dbReference type="EMBL" id="BJYL01000003">
    <property type="protein sequence ID" value="GEN81807.1"/>
    <property type="molecule type" value="Genomic_DNA"/>
</dbReference>
<keyword evidence="4" id="KW-1185">Reference proteome</keyword>
<feature type="domain" description="VanZ-like" evidence="2">
    <location>
        <begin position="5"/>
        <end position="146"/>
    </location>
</feature>
<organism evidence="3 4">
    <name type="scientific">Sporosarcina luteola</name>
    <dbReference type="NCBI Taxonomy" id="582850"/>
    <lineage>
        <taxon>Bacteria</taxon>
        <taxon>Bacillati</taxon>
        <taxon>Bacillota</taxon>
        <taxon>Bacilli</taxon>
        <taxon>Bacillales</taxon>
        <taxon>Caryophanaceae</taxon>
        <taxon>Sporosarcina</taxon>
    </lineage>
</organism>
<dbReference type="OrthoDB" id="291892at2"/>
<proteinExistence type="predicted"/>
<dbReference type="RefSeq" id="WP_147054241.1">
    <property type="nucleotide sequence ID" value="NZ_BJYL01000003.1"/>
</dbReference>
<dbReference type="PIRSF" id="PIRSF019083">
    <property type="entry name" value="UCP019083_VanZ"/>
    <property type="match status" value="1"/>
</dbReference>
<keyword evidence="1" id="KW-0812">Transmembrane</keyword>
<evidence type="ECO:0000259" key="2">
    <source>
        <dbReference type="Pfam" id="PF04892"/>
    </source>
</evidence>